<dbReference type="Proteomes" id="UP000057158">
    <property type="component" value="Chromosome"/>
</dbReference>
<evidence type="ECO:0008006" key="4">
    <source>
        <dbReference type="Google" id="ProtNLM"/>
    </source>
</evidence>
<name>A0A0M4CZZ0_9BACT</name>
<proteinExistence type="predicted"/>
<dbReference type="EMBL" id="CP010802">
    <property type="protein sequence ID" value="ALC16177.1"/>
    <property type="molecule type" value="Genomic_DNA"/>
</dbReference>
<sequence>MPAGKTVPPTSDLKAPRFLALAAATLTLLLGACAPLLVPPPPPVPPQLEGKLLQTLEENGQAFRSLQGLARVRIKTPERSLTTTQAIFAEKPDRFRAETLSPFGTPLLLMATDGSELTVLIPSDRKFYRGEASPANLQRLTRLPLQMEDLVGIILYQTPMIPFRRSALSPVAGGGYLLELSGDQEVRQQLFFDPQLRLVQVAYWAGEALQLRIRYDNFAGEVRPFPRETFLEIPDRQVEARIDFSEASTNVAIPGKRFVLIPPDGVSVSPIP</sequence>
<accession>A0A0M4CZZ0</accession>
<dbReference type="KEGG" id="des:DSOUD_1397"/>
<dbReference type="InterPro" id="IPR029046">
    <property type="entry name" value="LolA/LolB/LppX"/>
</dbReference>
<dbReference type="AlphaFoldDB" id="A0A0M4CZZ0"/>
<dbReference type="Gene3D" id="2.50.20.10">
    <property type="entry name" value="Lipoprotein localisation LolA/LolB/LppX"/>
    <property type="match status" value="1"/>
</dbReference>
<keyword evidence="3" id="KW-1185">Reference proteome</keyword>
<gene>
    <name evidence="2" type="ORF">DSOUD_1397</name>
</gene>
<organism evidence="2 3">
    <name type="scientific">Desulfuromonas soudanensis</name>
    <dbReference type="NCBI Taxonomy" id="1603606"/>
    <lineage>
        <taxon>Bacteria</taxon>
        <taxon>Pseudomonadati</taxon>
        <taxon>Thermodesulfobacteriota</taxon>
        <taxon>Desulfuromonadia</taxon>
        <taxon>Desulfuromonadales</taxon>
        <taxon>Desulfuromonadaceae</taxon>
        <taxon>Desulfuromonas</taxon>
    </lineage>
</organism>
<dbReference type="PROSITE" id="PS51257">
    <property type="entry name" value="PROKAR_LIPOPROTEIN"/>
    <property type="match status" value="1"/>
</dbReference>
<keyword evidence="1" id="KW-0732">Signal</keyword>
<evidence type="ECO:0000313" key="3">
    <source>
        <dbReference type="Proteomes" id="UP000057158"/>
    </source>
</evidence>
<protein>
    <recommendedName>
        <fullName evidence="4">DUF4292 domain-containing protein</fullName>
    </recommendedName>
</protein>
<dbReference type="PATRIC" id="fig|1603606.3.peg.1525"/>
<evidence type="ECO:0000313" key="2">
    <source>
        <dbReference type="EMBL" id="ALC16177.1"/>
    </source>
</evidence>
<dbReference type="STRING" id="1603606.DSOUD_1397"/>
<dbReference type="SUPFAM" id="SSF89392">
    <property type="entry name" value="Prokaryotic lipoproteins and lipoprotein localization factors"/>
    <property type="match status" value="1"/>
</dbReference>
<evidence type="ECO:0000256" key="1">
    <source>
        <dbReference type="ARBA" id="ARBA00022729"/>
    </source>
</evidence>
<reference evidence="2 3" key="1">
    <citation type="submission" date="2015-07" db="EMBL/GenBank/DDBJ databases">
        <title>Isolation and Genomic Characterization of a Novel Halophilic Metal-Reducing Deltaproteobacterium from the Deep Subsurface.</title>
        <authorList>
            <person name="Badalamenti J.P."/>
            <person name="Summers Z.M."/>
            <person name="Gralnick J.A."/>
            <person name="Bond D.R."/>
        </authorList>
    </citation>
    <scope>NUCLEOTIDE SEQUENCE [LARGE SCALE GENOMIC DNA]</scope>
    <source>
        <strain evidence="2 3">WTL</strain>
    </source>
</reference>